<feature type="transmembrane region" description="Helical" evidence="9">
    <location>
        <begin position="609"/>
        <end position="627"/>
    </location>
</feature>
<keyword evidence="3" id="KW-0813">Transport</keyword>
<feature type="transmembrane region" description="Helical" evidence="9">
    <location>
        <begin position="378"/>
        <end position="397"/>
    </location>
</feature>
<evidence type="ECO:0000256" key="4">
    <source>
        <dbReference type="ARBA" id="ARBA00022692"/>
    </source>
</evidence>
<comment type="similarity">
    <text evidence="2">Belongs to the amino acid/polyamine transporter 2 family.</text>
</comment>
<dbReference type="PANTHER" id="PTHR22950">
    <property type="entry name" value="AMINO ACID TRANSPORTER"/>
    <property type="match status" value="1"/>
</dbReference>
<comment type="caution">
    <text evidence="11">The sequence shown here is derived from an EMBL/GenBank/DDBJ whole genome shotgun (WGS) entry which is preliminary data.</text>
</comment>
<dbReference type="Proteomes" id="UP000559027">
    <property type="component" value="Unassembled WGS sequence"/>
</dbReference>
<name>A0A8H5D8W9_9AGAR</name>
<evidence type="ECO:0000256" key="7">
    <source>
        <dbReference type="ARBA" id="ARBA00023136"/>
    </source>
</evidence>
<dbReference type="Pfam" id="PF01490">
    <property type="entry name" value="Aa_trans"/>
    <property type="match status" value="1"/>
</dbReference>
<keyword evidence="4 9" id="KW-0812">Transmembrane</keyword>
<dbReference type="GO" id="GO:0015179">
    <property type="term" value="F:L-amino acid transmembrane transporter activity"/>
    <property type="evidence" value="ECO:0007669"/>
    <property type="project" value="TreeGrafter"/>
</dbReference>
<keyword evidence="12" id="KW-1185">Reference proteome</keyword>
<evidence type="ECO:0000313" key="12">
    <source>
        <dbReference type="Proteomes" id="UP000559027"/>
    </source>
</evidence>
<proteinExistence type="inferred from homology"/>
<dbReference type="EMBL" id="JAACJO010000007">
    <property type="protein sequence ID" value="KAF5355695.1"/>
    <property type="molecule type" value="Genomic_DNA"/>
</dbReference>
<feature type="transmembrane region" description="Helical" evidence="9">
    <location>
        <begin position="478"/>
        <end position="501"/>
    </location>
</feature>
<feature type="compositionally biased region" description="Polar residues" evidence="8">
    <location>
        <begin position="114"/>
        <end position="129"/>
    </location>
</feature>
<evidence type="ECO:0000256" key="3">
    <source>
        <dbReference type="ARBA" id="ARBA00022448"/>
    </source>
</evidence>
<comment type="subcellular location">
    <subcellularLocation>
        <location evidence="1">Membrane</location>
        <topology evidence="1">Multi-pass membrane protein</topology>
    </subcellularLocation>
</comment>
<evidence type="ECO:0000256" key="6">
    <source>
        <dbReference type="ARBA" id="ARBA00022989"/>
    </source>
</evidence>
<protein>
    <recommendedName>
        <fullName evidence="10">Amino acid transporter transmembrane domain-containing protein</fullName>
    </recommendedName>
</protein>
<keyword evidence="5" id="KW-0029">Amino-acid transport</keyword>
<dbReference type="OrthoDB" id="655540at2759"/>
<evidence type="ECO:0000256" key="8">
    <source>
        <dbReference type="SAM" id="MobiDB-lite"/>
    </source>
</evidence>
<evidence type="ECO:0000259" key="10">
    <source>
        <dbReference type="Pfam" id="PF01490"/>
    </source>
</evidence>
<evidence type="ECO:0000256" key="5">
    <source>
        <dbReference type="ARBA" id="ARBA00022970"/>
    </source>
</evidence>
<reference evidence="11 12" key="1">
    <citation type="journal article" date="2020" name="ISME J.">
        <title>Uncovering the hidden diversity of litter-decomposition mechanisms in mushroom-forming fungi.</title>
        <authorList>
            <person name="Floudas D."/>
            <person name="Bentzer J."/>
            <person name="Ahren D."/>
            <person name="Johansson T."/>
            <person name="Persson P."/>
            <person name="Tunlid A."/>
        </authorList>
    </citation>
    <scope>NUCLEOTIDE SEQUENCE [LARGE SCALE GENOMIC DNA]</scope>
    <source>
        <strain evidence="11 12">CBS 146.42</strain>
    </source>
</reference>
<keyword evidence="7 9" id="KW-0472">Membrane</keyword>
<feature type="transmembrane region" description="Helical" evidence="9">
    <location>
        <begin position="441"/>
        <end position="466"/>
    </location>
</feature>
<evidence type="ECO:0000313" key="11">
    <source>
        <dbReference type="EMBL" id="KAF5355695.1"/>
    </source>
</evidence>
<evidence type="ECO:0000256" key="2">
    <source>
        <dbReference type="ARBA" id="ARBA00008066"/>
    </source>
</evidence>
<feature type="transmembrane region" description="Helical" evidence="9">
    <location>
        <begin position="639"/>
        <end position="660"/>
    </location>
</feature>
<feature type="transmembrane region" description="Helical" evidence="9">
    <location>
        <begin position="339"/>
        <end position="363"/>
    </location>
</feature>
<evidence type="ECO:0000256" key="9">
    <source>
        <dbReference type="SAM" id="Phobius"/>
    </source>
</evidence>
<dbReference type="AlphaFoldDB" id="A0A8H5D8W9"/>
<evidence type="ECO:0000256" key="1">
    <source>
        <dbReference type="ARBA" id="ARBA00004141"/>
    </source>
</evidence>
<accession>A0A8H5D8W9</accession>
<feature type="domain" description="Amino acid transporter transmembrane" evidence="10">
    <location>
        <begin position="262"/>
        <end position="659"/>
    </location>
</feature>
<organism evidence="11 12">
    <name type="scientific">Leucocoprinus leucothites</name>
    <dbReference type="NCBI Taxonomy" id="201217"/>
    <lineage>
        <taxon>Eukaryota</taxon>
        <taxon>Fungi</taxon>
        <taxon>Dikarya</taxon>
        <taxon>Basidiomycota</taxon>
        <taxon>Agaricomycotina</taxon>
        <taxon>Agaricomycetes</taxon>
        <taxon>Agaricomycetidae</taxon>
        <taxon>Agaricales</taxon>
        <taxon>Agaricineae</taxon>
        <taxon>Agaricaceae</taxon>
        <taxon>Leucocoprinus</taxon>
    </lineage>
</organism>
<dbReference type="InterPro" id="IPR013057">
    <property type="entry name" value="AA_transpt_TM"/>
</dbReference>
<gene>
    <name evidence="11" type="ORF">D9756_003917</name>
</gene>
<feature type="transmembrane region" description="Helical" evidence="9">
    <location>
        <begin position="583"/>
        <end position="603"/>
    </location>
</feature>
<feature type="region of interest" description="Disordered" evidence="8">
    <location>
        <begin position="109"/>
        <end position="199"/>
    </location>
</feature>
<feature type="transmembrane region" description="Helical" evidence="9">
    <location>
        <begin position="297"/>
        <end position="318"/>
    </location>
</feature>
<sequence length="662" mass="71266">MTSLPVPMSFRVGSTMSAASSVRDVIASYRRAQYIVAGSIRVPTQADDEVILSDEEDEEARLGRFDEHDEDDYDHCGQGIAVPTDEGRSLPQDDFVNQLEWDEDLIASEPTMGPATTSEHPPSGVSASLSAVRRVPVPSQAKGPRKTALKQLPGTPASLGVRWGTPLPESSRSGTGMPGSLGIRWEDAPPSPKPRETTPLLAKGASVSFDVSSRQVPRKLSMVKHGEHDHLGVLCSTVQRRLSNASTTKSVRSIKTIRHVGQSTFGQTLFNSIAILVGIGMLSEPLAFAYAGWSMGTVLITMYGALACYTAKILARIICADPRLRTYSDIGRKAFGPRATVFISFMFCLELFAVSVVLVTLYADSLHTLIPNYSANTYKIWGLLVLIPTIFLPLSLLSYTSILGILSTVLLIVVVLVDGAFKKETPGSFWDPAETTVGVVSISKLGVAFGLFMAGFAGHAVVPSLARDMTDPSEFDKMINWAFVAATVIYSLIGYAGYLMYGNSVSDEISKDLLNTPGFNPLLNQAALWMLVLNPLSKFALNTRPLMSTLEILMGLDLPEQTIKKESGASTEGKNNRATIIKIFATLQRITVTCAAVVVSIYIPEFSVMMAFLGSFSAFCISVVGPIAAKVKIEGKCGLFDAAIMFVGAVMAIWGTIAAFTN</sequence>
<dbReference type="GO" id="GO:0005774">
    <property type="term" value="C:vacuolar membrane"/>
    <property type="evidence" value="ECO:0007669"/>
    <property type="project" value="TreeGrafter"/>
</dbReference>
<dbReference type="PANTHER" id="PTHR22950:SF692">
    <property type="entry name" value="TRANSMEMBRANE AMINO ACID TRANSPORTER FAMILY PROTEIN"/>
    <property type="match status" value="1"/>
</dbReference>
<keyword evidence="6 9" id="KW-1133">Transmembrane helix</keyword>